<evidence type="ECO:0000313" key="2">
    <source>
        <dbReference type="Proteomes" id="UP000789920"/>
    </source>
</evidence>
<dbReference type="EMBL" id="CAJVQC010021587">
    <property type="protein sequence ID" value="CAG8714075.1"/>
    <property type="molecule type" value="Genomic_DNA"/>
</dbReference>
<proteinExistence type="predicted"/>
<gene>
    <name evidence="1" type="ORF">RPERSI_LOCUS10755</name>
</gene>
<organism evidence="1 2">
    <name type="scientific">Racocetra persica</name>
    <dbReference type="NCBI Taxonomy" id="160502"/>
    <lineage>
        <taxon>Eukaryota</taxon>
        <taxon>Fungi</taxon>
        <taxon>Fungi incertae sedis</taxon>
        <taxon>Mucoromycota</taxon>
        <taxon>Glomeromycotina</taxon>
        <taxon>Glomeromycetes</taxon>
        <taxon>Diversisporales</taxon>
        <taxon>Gigasporaceae</taxon>
        <taxon>Racocetra</taxon>
    </lineage>
</organism>
<protein>
    <submittedName>
        <fullName evidence="1">12083_t:CDS:1</fullName>
    </submittedName>
</protein>
<accession>A0ACA9PR40</accession>
<sequence length="171" mass="20180">MSDEIMMSFPPEINVQEFLANTIEYKQPLNSYMIYRKVYARTLKAKGIKLSLSHVSKLSSKSWENESLEVKQWYKKFSEKVSERYRRTHWRYRNVNPGPRRSDEDRRTLTFVFENPGENMNATPNNIMNSNDLSMCPLVVSHDIFNDSSSVMTKFPYTIQDNSNKLLDFKT</sequence>
<reference evidence="1" key="1">
    <citation type="submission" date="2021-06" db="EMBL/GenBank/DDBJ databases">
        <authorList>
            <person name="Kallberg Y."/>
            <person name="Tangrot J."/>
            <person name="Rosling A."/>
        </authorList>
    </citation>
    <scope>NUCLEOTIDE SEQUENCE</scope>
    <source>
        <strain evidence="1">MA461A</strain>
    </source>
</reference>
<name>A0ACA9PR40_9GLOM</name>
<keyword evidence="2" id="KW-1185">Reference proteome</keyword>
<evidence type="ECO:0000313" key="1">
    <source>
        <dbReference type="EMBL" id="CAG8714075.1"/>
    </source>
</evidence>
<comment type="caution">
    <text evidence="1">The sequence shown here is derived from an EMBL/GenBank/DDBJ whole genome shotgun (WGS) entry which is preliminary data.</text>
</comment>
<dbReference type="Proteomes" id="UP000789920">
    <property type="component" value="Unassembled WGS sequence"/>
</dbReference>